<evidence type="ECO:0000313" key="5">
    <source>
        <dbReference type="Proteomes" id="UP000644693"/>
    </source>
</evidence>
<dbReference type="PANTHER" id="PTHR43877:SF1">
    <property type="entry name" value="ACETYLTRANSFERASE"/>
    <property type="match status" value="1"/>
</dbReference>
<dbReference type="InterPro" id="IPR016181">
    <property type="entry name" value="Acyl_CoA_acyltransferase"/>
</dbReference>
<dbReference type="GO" id="GO:0016747">
    <property type="term" value="F:acyltransferase activity, transferring groups other than amino-acyl groups"/>
    <property type="evidence" value="ECO:0007669"/>
    <property type="project" value="InterPro"/>
</dbReference>
<accession>A0A918XDZ7</accession>
<comment type="caution">
    <text evidence="4">The sequence shown here is derived from an EMBL/GenBank/DDBJ whole genome shotgun (WGS) entry which is preliminary data.</text>
</comment>
<proteinExistence type="predicted"/>
<keyword evidence="1" id="KW-0808">Transferase</keyword>
<reference evidence="4" key="2">
    <citation type="submission" date="2020-09" db="EMBL/GenBank/DDBJ databases">
        <authorList>
            <person name="Sun Q."/>
            <person name="Kim S."/>
        </authorList>
    </citation>
    <scope>NUCLEOTIDE SEQUENCE</scope>
    <source>
        <strain evidence="4">KCTC 23430</strain>
    </source>
</reference>
<organism evidence="4 5">
    <name type="scientific">Parahalioglobus pacificus</name>
    <dbReference type="NCBI Taxonomy" id="930806"/>
    <lineage>
        <taxon>Bacteria</taxon>
        <taxon>Pseudomonadati</taxon>
        <taxon>Pseudomonadota</taxon>
        <taxon>Gammaproteobacteria</taxon>
        <taxon>Cellvibrionales</taxon>
        <taxon>Halieaceae</taxon>
        <taxon>Parahalioglobus</taxon>
    </lineage>
</organism>
<feature type="domain" description="N-acetyltransferase" evidence="3">
    <location>
        <begin position="2"/>
        <end position="171"/>
    </location>
</feature>
<reference evidence="4" key="1">
    <citation type="journal article" date="2014" name="Int. J. Syst. Evol. Microbiol.">
        <title>Complete genome sequence of Corynebacterium casei LMG S-19264T (=DSM 44701T), isolated from a smear-ripened cheese.</title>
        <authorList>
            <consortium name="US DOE Joint Genome Institute (JGI-PGF)"/>
            <person name="Walter F."/>
            <person name="Albersmeier A."/>
            <person name="Kalinowski J."/>
            <person name="Ruckert C."/>
        </authorList>
    </citation>
    <scope>NUCLEOTIDE SEQUENCE</scope>
    <source>
        <strain evidence="4">KCTC 23430</strain>
    </source>
</reference>
<dbReference type="CDD" id="cd04301">
    <property type="entry name" value="NAT_SF"/>
    <property type="match status" value="1"/>
</dbReference>
<keyword evidence="5" id="KW-1185">Reference proteome</keyword>
<dbReference type="Proteomes" id="UP000644693">
    <property type="component" value="Unassembled WGS sequence"/>
</dbReference>
<dbReference type="EMBL" id="BMYM01000001">
    <property type="protein sequence ID" value="GHD26592.1"/>
    <property type="molecule type" value="Genomic_DNA"/>
</dbReference>
<evidence type="ECO:0000256" key="2">
    <source>
        <dbReference type="ARBA" id="ARBA00023315"/>
    </source>
</evidence>
<dbReference type="AlphaFoldDB" id="A0A918XDZ7"/>
<dbReference type="RefSeq" id="WP_189474602.1">
    <property type="nucleotide sequence ID" value="NZ_BMYM01000001.1"/>
</dbReference>
<dbReference type="InterPro" id="IPR050832">
    <property type="entry name" value="Bact_Acetyltransf"/>
</dbReference>
<dbReference type="InterPro" id="IPR000182">
    <property type="entry name" value="GNAT_dom"/>
</dbReference>
<dbReference type="PANTHER" id="PTHR43877">
    <property type="entry name" value="AMINOALKYLPHOSPHONATE N-ACETYLTRANSFERASE-RELATED-RELATED"/>
    <property type="match status" value="1"/>
</dbReference>
<evidence type="ECO:0000259" key="3">
    <source>
        <dbReference type="PROSITE" id="PS51186"/>
    </source>
</evidence>
<dbReference type="Pfam" id="PF00583">
    <property type="entry name" value="Acetyltransf_1"/>
    <property type="match status" value="1"/>
</dbReference>
<evidence type="ECO:0000256" key="1">
    <source>
        <dbReference type="ARBA" id="ARBA00022679"/>
    </source>
</evidence>
<sequence length="171" mass="18836">MPIIRPALIKDAAALASFAEQSFRDAFEKSNIPEDMNLYCESSFGPDLQTAEIANTALTTLLCMNDCDLLGFAQLRRGNAPSFLPSANSTELKRLYVDAQWHGKGVAKQLMDATIASAVGESANGLWLAVWEHNPRAIAFYEKYGFAAVGEQSFLLGNDQQRDIVMFREVP</sequence>
<dbReference type="Gene3D" id="3.40.630.30">
    <property type="match status" value="1"/>
</dbReference>
<name>A0A918XDZ7_9GAMM</name>
<dbReference type="SUPFAM" id="SSF55729">
    <property type="entry name" value="Acyl-CoA N-acyltransferases (Nat)"/>
    <property type="match status" value="1"/>
</dbReference>
<keyword evidence="2" id="KW-0012">Acyltransferase</keyword>
<gene>
    <name evidence="4" type="ORF">GCM10007053_03680</name>
</gene>
<evidence type="ECO:0000313" key="4">
    <source>
        <dbReference type="EMBL" id="GHD26592.1"/>
    </source>
</evidence>
<dbReference type="PROSITE" id="PS51186">
    <property type="entry name" value="GNAT"/>
    <property type="match status" value="1"/>
</dbReference>
<protein>
    <submittedName>
        <fullName evidence="4">N-acetyltransferase</fullName>
    </submittedName>
</protein>